<keyword evidence="1" id="KW-0812">Transmembrane</keyword>
<comment type="caution">
    <text evidence="2">The sequence shown here is derived from an EMBL/GenBank/DDBJ whole genome shotgun (WGS) entry which is preliminary data.</text>
</comment>
<accession>A0ABD6FC65</accession>
<feature type="transmembrane region" description="Helical" evidence="1">
    <location>
        <begin position="192"/>
        <end position="215"/>
    </location>
</feature>
<sequence>MTAEDRRAPTIVELRVRGDRAVLVDGRHAAGLAPEEFPLNDELAAALHEWARVATAIRATRRDDGSDTETVGVVSRRGHQLAGRVAAELRRPVRYVDPVTGSTVVVVPREPVRRVPRPDEGTRWFRRSPGEPTPWGPGLTVSVMIGAVVLVGMLALTTTIAEAVAGWAALLAASIVSGGMAPSLWLGRNVPTMRWVCFGAAGGLAISWLGVLIVVF</sequence>
<dbReference type="InterPro" id="IPR024244">
    <property type="entry name" value="DUF2537"/>
</dbReference>
<gene>
    <name evidence="2" type="ORF">DIU77_000975</name>
</gene>
<keyword evidence="1" id="KW-1133">Transmembrane helix</keyword>
<evidence type="ECO:0000256" key="1">
    <source>
        <dbReference type="SAM" id="Phobius"/>
    </source>
</evidence>
<dbReference type="AlphaFoldDB" id="A0ABD6FC65"/>
<feature type="transmembrane region" description="Helical" evidence="1">
    <location>
        <begin position="135"/>
        <end position="156"/>
    </location>
</feature>
<organism evidence="2 3">
    <name type="scientific">Thermocrispum agreste</name>
    <dbReference type="NCBI Taxonomy" id="37925"/>
    <lineage>
        <taxon>Bacteria</taxon>
        <taxon>Bacillati</taxon>
        <taxon>Actinomycetota</taxon>
        <taxon>Actinomycetes</taxon>
        <taxon>Pseudonocardiales</taxon>
        <taxon>Pseudonocardiaceae</taxon>
        <taxon>Thermocrispum</taxon>
    </lineage>
</organism>
<dbReference type="EMBL" id="QGUI02000005">
    <property type="protein sequence ID" value="MFO7190806.1"/>
    <property type="molecule type" value="Genomic_DNA"/>
</dbReference>
<dbReference type="Proteomes" id="UP000249324">
    <property type="component" value="Unassembled WGS sequence"/>
</dbReference>
<feature type="transmembrane region" description="Helical" evidence="1">
    <location>
        <begin position="163"/>
        <end position="186"/>
    </location>
</feature>
<dbReference type="Pfam" id="PF10801">
    <property type="entry name" value="DUF2537"/>
    <property type="match status" value="1"/>
</dbReference>
<reference evidence="2 3" key="1">
    <citation type="journal article" date="2021" name="BMC Genomics">
        <title>Genome-resolved metagenome and metatranscriptome analyses of thermophilic composting reveal key bacterial players and their metabolic interactions.</title>
        <authorList>
            <person name="Braga L.P.P."/>
            <person name="Pereira R.V."/>
            <person name="Martins L.F."/>
            <person name="Moura L.M.S."/>
            <person name="Sanchez F.B."/>
            <person name="Patane J.S.L."/>
            <person name="da Silva A.M."/>
            <person name="Setubal J.C."/>
        </authorList>
    </citation>
    <scope>NUCLEOTIDE SEQUENCE [LARGE SCALE GENOMIC DNA]</scope>
    <source>
        <strain evidence="2">ZC4RG45</strain>
    </source>
</reference>
<protein>
    <submittedName>
        <fullName evidence="2">DUF2537 domain-containing protein</fullName>
    </submittedName>
</protein>
<proteinExistence type="predicted"/>
<evidence type="ECO:0000313" key="2">
    <source>
        <dbReference type="EMBL" id="MFO7190806.1"/>
    </source>
</evidence>
<evidence type="ECO:0000313" key="3">
    <source>
        <dbReference type="Proteomes" id="UP000249324"/>
    </source>
</evidence>
<keyword evidence="1" id="KW-0472">Membrane</keyword>
<name>A0ABD6FC65_9PSEU</name>